<name>A0AA88LXJ6_CHASR</name>
<evidence type="ECO:0000256" key="1">
    <source>
        <dbReference type="SAM" id="MobiDB-lite"/>
    </source>
</evidence>
<protein>
    <submittedName>
        <fullName evidence="2">Uncharacterized protein</fullName>
    </submittedName>
</protein>
<dbReference type="AlphaFoldDB" id="A0AA88LXJ6"/>
<feature type="region of interest" description="Disordered" evidence="1">
    <location>
        <begin position="1"/>
        <end position="31"/>
    </location>
</feature>
<evidence type="ECO:0000313" key="2">
    <source>
        <dbReference type="EMBL" id="KAK2826219.1"/>
    </source>
</evidence>
<dbReference type="Proteomes" id="UP001187415">
    <property type="component" value="Unassembled WGS sequence"/>
</dbReference>
<evidence type="ECO:0000313" key="3">
    <source>
        <dbReference type="Proteomes" id="UP001187415"/>
    </source>
</evidence>
<comment type="caution">
    <text evidence="2">The sequence shown here is derived from an EMBL/GenBank/DDBJ whole genome shotgun (WGS) entry which is preliminary data.</text>
</comment>
<organism evidence="2 3">
    <name type="scientific">Channa striata</name>
    <name type="common">Snakehead murrel</name>
    <name type="synonym">Ophicephalus striatus</name>
    <dbReference type="NCBI Taxonomy" id="64152"/>
    <lineage>
        <taxon>Eukaryota</taxon>
        <taxon>Metazoa</taxon>
        <taxon>Chordata</taxon>
        <taxon>Craniata</taxon>
        <taxon>Vertebrata</taxon>
        <taxon>Euteleostomi</taxon>
        <taxon>Actinopterygii</taxon>
        <taxon>Neopterygii</taxon>
        <taxon>Teleostei</taxon>
        <taxon>Neoteleostei</taxon>
        <taxon>Acanthomorphata</taxon>
        <taxon>Anabantaria</taxon>
        <taxon>Anabantiformes</taxon>
        <taxon>Channoidei</taxon>
        <taxon>Channidae</taxon>
        <taxon>Channa</taxon>
    </lineage>
</organism>
<reference evidence="2" key="1">
    <citation type="submission" date="2023-07" db="EMBL/GenBank/DDBJ databases">
        <title>Chromosome-level Genome Assembly of Striped Snakehead (Channa striata).</title>
        <authorList>
            <person name="Liu H."/>
        </authorList>
    </citation>
    <scope>NUCLEOTIDE SEQUENCE</scope>
    <source>
        <strain evidence="2">Gz</strain>
        <tissue evidence="2">Muscle</tissue>
    </source>
</reference>
<accession>A0AA88LXJ6</accession>
<gene>
    <name evidence="2" type="ORF">Q5P01_020433</name>
</gene>
<feature type="compositionally biased region" description="Basic and acidic residues" evidence="1">
    <location>
        <begin position="1"/>
        <end position="11"/>
    </location>
</feature>
<dbReference type="EMBL" id="JAUPFM010000016">
    <property type="protein sequence ID" value="KAK2826219.1"/>
    <property type="molecule type" value="Genomic_DNA"/>
</dbReference>
<proteinExistence type="predicted"/>
<sequence length="97" mass="10952">MGGGSCREKASKVSPYPAFLPPTGATQPKRVTRQRSQIRLDAEAEIQQSVQRGKGQRKRENMVDMALVMVMHMDKKLKTNMQLVLAMVHIKSDKSRQ</sequence>
<keyword evidence="3" id="KW-1185">Reference proteome</keyword>